<dbReference type="EMBL" id="PDUG01000006">
    <property type="protein sequence ID" value="PIC16592.1"/>
    <property type="molecule type" value="Genomic_DNA"/>
</dbReference>
<gene>
    <name evidence="1" type="primary">Cnig_chr_X.g23144</name>
    <name evidence="1" type="ORF">B9Z55_023144</name>
</gene>
<accession>A0A2G5SNR0</accession>
<proteinExistence type="predicted"/>
<keyword evidence="2" id="KW-1185">Reference proteome</keyword>
<dbReference type="Proteomes" id="UP000230233">
    <property type="component" value="Chromosome X"/>
</dbReference>
<dbReference type="AlphaFoldDB" id="A0A2G5SNR0"/>
<sequence length="169" mass="18480">MIISKHHRKPYIRGPGCNDVYNQYDMKDFLIFLATTIVVSHYMRPGSQPTPSTLFATEPPTPIKNFNGTGVTAGALPHTRKDTDPAHLSRGAVTPAMDARGEFYPEAPHTTTDKPDTPPAHFKGFTASSGLMDSGYDGAHHHMKAKAFCSHPPTIDFSTHPPRGKKIEA</sequence>
<organism evidence="1 2">
    <name type="scientific">Caenorhabditis nigoni</name>
    <dbReference type="NCBI Taxonomy" id="1611254"/>
    <lineage>
        <taxon>Eukaryota</taxon>
        <taxon>Metazoa</taxon>
        <taxon>Ecdysozoa</taxon>
        <taxon>Nematoda</taxon>
        <taxon>Chromadorea</taxon>
        <taxon>Rhabditida</taxon>
        <taxon>Rhabditina</taxon>
        <taxon>Rhabditomorpha</taxon>
        <taxon>Rhabditoidea</taxon>
        <taxon>Rhabditidae</taxon>
        <taxon>Peloderinae</taxon>
        <taxon>Caenorhabditis</taxon>
    </lineage>
</organism>
<name>A0A2G5SNR0_9PELO</name>
<evidence type="ECO:0000313" key="2">
    <source>
        <dbReference type="Proteomes" id="UP000230233"/>
    </source>
</evidence>
<evidence type="ECO:0000313" key="1">
    <source>
        <dbReference type="EMBL" id="PIC16592.1"/>
    </source>
</evidence>
<reference evidence="2" key="1">
    <citation type="submission" date="2017-10" db="EMBL/GenBank/DDBJ databases">
        <title>Rapid genome shrinkage in a self-fertile nematode reveals novel sperm competition proteins.</title>
        <authorList>
            <person name="Yin D."/>
            <person name="Schwarz E.M."/>
            <person name="Thomas C.G."/>
            <person name="Felde R.L."/>
            <person name="Korf I.F."/>
            <person name="Cutter A.D."/>
            <person name="Schartner C.M."/>
            <person name="Ralston E.J."/>
            <person name="Meyer B.J."/>
            <person name="Haag E.S."/>
        </authorList>
    </citation>
    <scope>NUCLEOTIDE SEQUENCE [LARGE SCALE GENOMIC DNA]</scope>
    <source>
        <strain evidence="2">JU1422</strain>
    </source>
</reference>
<protein>
    <submittedName>
        <fullName evidence="1">Uncharacterized protein</fullName>
    </submittedName>
</protein>
<comment type="caution">
    <text evidence="1">The sequence shown here is derived from an EMBL/GenBank/DDBJ whole genome shotgun (WGS) entry which is preliminary data.</text>
</comment>